<keyword evidence="2" id="KW-0472">Membrane</keyword>
<feature type="transmembrane region" description="Helical" evidence="2">
    <location>
        <begin position="60"/>
        <end position="83"/>
    </location>
</feature>
<proteinExistence type="predicted"/>
<feature type="region of interest" description="Disordered" evidence="1">
    <location>
        <begin position="345"/>
        <end position="379"/>
    </location>
</feature>
<keyword evidence="2" id="KW-0812">Transmembrane</keyword>
<reference evidence="4" key="1">
    <citation type="submission" date="2024-02" db="UniProtKB">
        <authorList>
            <consortium name="WormBaseParasite"/>
        </authorList>
    </citation>
    <scope>IDENTIFICATION</scope>
</reference>
<dbReference type="Proteomes" id="UP000887575">
    <property type="component" value="Unassembled WGS sequence"/>
</dbReference>
<name>A0AAF3EWX4_9BILA</name>
<evidence type="ECO:0000256" key="1">
    <source>
        <dbReference type="SAM" id="MobiDB-lite"/>
    </source>
</evidence>
<feature type="transmembrane region" description="Helical" evidence="2">
    <location>
        <begin position="104"/>
        <end position="125"/>
    </location>
</feature>
<accession>A0AAF3EWX4</accession>
<dbReference type="AlphaFoldDB" id="A0AAF3EWX4"/>
<keyword evidence="3" id="KW-1185">Reference proteome</keyword>
<feature type="transmembrane region" description="Helical" evidence="2">
    <location>
        <begin position="131"/>
        <end position="154"/>
    </location>
</feature>
<feature type="transmembrane region" description="Helical" evidence="2">
    <location>
        <begin position="31"/>
        <end position="54"/>
    </location>
</feature>
<sequence>MTGRIQQEGDSSEIRGEDDEKFDFKFRFEKVFACYVIPCLHSSFILYIMAAATMRVPTSIYTIAIMAFVVCDLLAWAGTTLGLHLCAPSFFETLLQRGMTKKLYVWKGISMAFEILILLMLVLVEVIKKERVIDCICVCAAVFLFSGVLGTIFIKNFNMTLEKINIEMQEKSALHEAPSVGVSGYQWSASQIDTDLTQPSVPEFIDFDGPASNPVAPFASPNSRTRPIEAHHSRNKMPYKNEKLLSDAKEGNFSPTGNAAPPNHPLGAPAAPLSEIMSESPPKADAPLYVQNETRRVSSDPRPPFDRNDSLPPPNFSSESDYQQQSNHSTDVHYLSNGAFHQVPPPMLAFTPPETRFRAPSDDANSNFISESSYSNHRM</sequence>
<dbReference type="WBParaSite" id="MBELARI_LOCUS18713">
    <property type="protein sequence ID" value="MBELARI_LOCUS18713"/>
    <property type="gene ID" value="MBELARI_LOCUS18713"/>
</dbReference>
<feature type="region of interest" description="Disordered" evidence="1">
    <location>
        <begin position="218"/>
        <end position="328"/>
    </location>
</feature>
<feature type="compositionally biased region" description="Basic and acidic residues" evidence="1">
    <location>
        <begin position="239"/>
        <end position="250"/>
    </location>
</feature>
<protein>
    <submittedName>
        <fullName evidence="4">Uncharacterized protein</fullName>
    </submittedName>
</protein>
<evidence type="ECO:0000313" key="3">
    <source>
        <dbReference type="Proteomes" id="UP000887575"/>
    </source>
</evidence>
<evidence type="ECO:0000313" key="4">
    <source>
        <dbReference type="WBParaSite" id="MBELARI_LOCUS18713"/>
    </source>
</evidence>
<feature type="compositionally biased region" description="Polar residues" evidence="1">
    <location>
        <begin position="363"/>
        <end position="379"/>
    </location>
</feature>
<feature type="compositionally biased region" description="Basic and acidic residues" evidence="1">
    <location>
        <begin position="293"/>
        <end position="309"/>
    </location>
</feature>
<organism evidence="3 4">
    <name type="scientific">Mesorhabditis belari</name>
    <dbReference type="NCBI Taxonomy" id="2138241"/>
    <lineage>
        <taxon>Eukaryota</taxon>
        <taxon>Metazoa</taxon>
        <taxon>Ecdysozoa</taxon>
        <taxon>Nematoda</taxon>
        <taxon>Chromadorea</taxon>
        <taxon>Rhabditida</taxon>
        <taxon>Rhabditina</taxon>
        <taxon>Rhabditomorpha</taxon>
        <taxon>Rhabditoidea</taxon>
        <taxon>Rhabditidae</taxon>
        <taxon>Mesorhabditinae</taxon>
        <taxon>Mesorhabditis</taxon>
    </lineage>
</organism>
<evidence type="ECO:0000256" key="2">
    <source>
        <dbReference type="SAM" id="Phobius"/>
    </source>
</evidence>
<feature type="compositionally biased region" description="Polar residues" evidence="1">
    <location>
        <begin position="316"/>
        <end position="328"/>
    </location>
</feature>
<keyword evidence="2" id="KW-1133">Transmembrane helix</keyword>